<keyword evidence="1" id="KW-0812">Transmembrane</keyword>
<proteinExistence type="predicted"/>
<sequence length="188" mass="21617">MNSHCTQLKNRLIQVSNVFHNHLAVSSPFSFVYLYIPFSLLFPKVLVFFFPLLISTVLCCVAVYLFILSERQSPKEIVLHNEENSELGVLQFYDEVNFSRYDEHIEAGCFLLKRGQGMGEEWVEEDGDRITYAGKLERLGCFGVLDEDAVSLKTDLLAGGVWNEYFGRCSKWTYMRGISEMDSDLKEI</sequence>
<evidence type="ECO:0000313" key="2">
    <source>
        <dbReference type="EMBL" id="CAD1833773.1"/>
    </source>
</evidence>
<reference evidence="2" key="1">
    <citation type="submission" date="2020-07" db="EMBL/GenBank/DDBJ databases">
        <authorList>
            <person name="Lin J."/>
        </authorList>
    </citation>
    <scope>NUCLEOTIDE SEQUENCE</scope>
</reference>
<keyword evidence="1" id="KW-0472">Membrane</keyword>
<evidence type="ECO:0008006" key="3">
    <source>
        <dbReference type="Google" id="ProtNLM"/>
    </source>
</evidence>
<name>A0A6V7PST0_ANACO</name>
<protein>
    <recommendedName>
        <fullName evidence="3">Transmembrane protein</fullName>
    </recommendedName>
</protein>
<dbReference type="AlphaFoldDB" id="A0A6V7PST0"/>
<dbReference type="EMBL" id="LR862151">
    <property type="protein sequence ID" value="CAD1833773.1"/>
    <property type="molecule type" value="Genomic_DNA"/>
</dbReference>
<evidence type="ECO:0000256" key="1">
    <source>
        <dbReference type="SAM" id="Phobius"/>
    </source>
</evidence>
<organism evidence="2">
    <name type="scientific">Ananas comosus var. bracteatus</name>
    <name type="common">red pineapple</name>
    <dbReference type="NCBI Taxonomy" id="296719"/>
    <lineage>
        <taxon>Eukaryota</taxon>
        <taxon>Viridiplantae</taxon>
        <taxon>Streptophyta</taxon>
        <taxon>Embryophyta</taxon>
        <taxon>Tracheophyta</taxon>
        <taxon>Spermatophyta</taxon>
        <taxon>Magnoliopsida</taxon>
        <taxon>Liliopsida</taxon>
        <taxon>Poales</taxon>
        <taxon>Bromeliaceae</taxon>
        <taxon>Bromelioideae</taxon>
        <taxon>Ananas</taxon>
    </lineage>
</organism>
<keyword evidence="1" id="KW-1133">Transmembrane helix</keyword>
<feature type="transmembrane region" description="Helical" evidence="1">
    <location>
        <begin position="21"/>
        <end position="42"/>
    </location>
</feature>
<feature type="transmembrane region" description="Helical" evidence="1">
    <location>
        <begin position="48"/>
        <end position="67"/>
    </location>
</feature>
<accession>A0A6V7PST0</accession>
<gene>
    <name evidence="2" type="ORF">CB5_LOCUS16984</name>
</gene>